<accession>A0A4V2VAP6</accession>
<gene>
    <name evidence="1" type="ORF">EV130_110159</name>
</gene>
<keyword evidence="2" id="KW-1185">Reference proteome</keyword>
<dbReference type="EMBL" id="SMBJ01000010">
    <property type="protein sequence ID" value="TCU21815.1"/>
    <property type="molecule type" value="Genomic_DNA"/>
</dbReference>
<proteinExistence type="predicted"/>
<name>A0A4V2VAP6_9HYPH</name>
<comment type="caution">
    <text evidence="1">The sequence shown here is derived from an EMBL/GenBank/DDBJ whole genome shotgun (WGS) entry which is preliminary data.</text>
</comment>
<dbReference type="AlphaFoldDB" id="A0A4V2VAP6"/>
<sequence>MAPAGAAMKRRWRCRSSGRKRRTYRSREPASWLTCFVWSRPSPSPKRDGGGNSEARTVPALVAGSRALLLRRQATKGVVFLSRVGTTMGRHLSNYDLFACGLPEVIYTKTALWIMRVSTGFNVPIRGVALSLPVEIELISAAMRIPHAILDRLVAQCPFTNPHSSFATSGGKPNKTTCGLLHIFKYRVFDHPTGGGGQCQSARQLRIAPVGKLAPGRRERQCRVGGTTLVGNLVKKLANSKASSTQLLLGTFSPEFRLLMLGGEKLKCSMVVVSLLLKRFNAGIRSCQLLRIICPFANKLCLAKLKAGVSDRRKRQNVSPQLGASDTLLCRQRPHPAITLRCSILFQQVFRKEQTM</sequence>
<protein>
    <submittedName>
        <fullName evidence="1">Uncharacterized protein</fullName>
    </submittedName>
</protein>
<reference evidence="1 2" key="1">
    <citation type="submission" date="2019-03" db="EMBL/GenBank/DDBJ databases">
        <title>Genomic Encyclopedia of Type Strains, Phase IV (KMG-V): Genome sequencing to study the core and pangenomes of soil and plant-associated prokaryotes.</title>
        <authorList>
            <person name="Whitman W."/>
        </authorList>
    </citation>
    <scope>NUCLEOTIDE SEQUENCE [LARGE SCALE GENOMIC DNA]</scope>
    <source>
        <strain evidence="1 2">Gr42</strain>
    </source>
</reference>
<evidence type="ECO:0000313" key="2">
    <source>
        <dbReference type="Proteomes" id="UP000295547"/>
    </source>
</evidence>
<evidence type="ECO:0000313" key="1">
    <source>
        <dbReference type="EMBL" id="TCU21815.1"/>
    </source>
</evidence>
<organism evidence="1 2">
    <name type="scientific">Rhizobium azibense</name>
    <dbReference type="NCBI Taxonomy" id="1136135"/>
    <lineage>
        <taxon>Bacteria</taxon>
        <taxon>Pseudomonadati</taxon>
        <taxon>Pseudomonadota</taxon>
        <taxon>Alphaproteobacteria</taxon>
        <taxon>Hyphomicrobiales</taxon>
        <taxon>Rhizobiaceae</taxon>
        <taxon>Rhizobium/Agrobacterium group</taxon>
        <taxon>Rhizobium</taxon>
    </lineage>
</organism>
<dbReference type="Proteomes" id="UP000295547">
    <property type="component" value="Unassembled WGS sequence"/>
</dbReference>